<dbReference type="EMBL" id="JAIVFL010000001">
    <property type="protein sequence ID" value="MCI4675892.1"/>
    <property type="molecule type" value="Genomic_DNA"/>
</dbReference>
<organism evidence="1 2">
    <name type="scientific">Candidatus Mycolicibacterium alkanivorans</name>
    <dbReference type="NCBI Taxonomy" id="2954114"/>
    <lineage>
        <taxon>Bacteria</taxon>
        <taxon>Bacillati</taxon>
        <taxon>Actinomycetota</taxon>
        <taxon>Actinomycetes</taxon>
        <taxon>Mycobacteriales</taxon>
        <taxon>Mycobacteriaceae</taxon>
        <taxon>Mycolicibacterium</taxon>
    </lineage>
</organism>
<keyword evidence="2" id="KW-1185">Reference proteome</keyword>
<proteinExistence type="predicted"/>
<accession>A0ABS9YYB0</accession>
<protein>
    <submittedName>
        <fullName evidence="1">Uncharacterized protein</fullName>
    </submittedName>
</protein>
<dbReference type="Proteomes" id="UP001139068">
    <property type="component" value="Unassembled WGS sequence"/>
</dbReference>
<reference evidence="1" key="1">
    <citation type="journal article" date="2022" name="ISME J.">
        <title>Identification of active gaseous-alkane degraders at natural gas seeps.</title>
        <authorList>
            <person name="Farhan Ul Haque M."/>
            <person name="Hernandez M."/>
            <person name="Crombie A.T."/>
            <person name="Murrell J.C."/>
        </authorList>
    </citation>
    <scope>NUCLEOTIDE SEQUENCE</scope>
    <source>
        <strain evidence="1">ANDR5</strain>
    </source>
</reference>
<sequence length="53" mass="5894">MPIAGIATATGLTDEEVQRVFRDIDQKRKTTEYLHLPPELAADVPEIARALMT</sequence>
<evidence type="ECO:0000313" key="2">
    <source>
        <dbReference type="Proteomes" id="UP001139068"/>
    </source>
</evidence>
<dbReference type="RefSeq" id="WP_243072151.1">
    <property type="nucleotide sequence ID" value="NZ_JAIVFL010000001.1"/>
</dbReference>
<comment type="caution">
    <text evidence="1">The sequence shown here is derived from an EMBL/GenBank/DDBJ whole genome shotgun (WGS) entry which is preliminary data.</text>
</comment>
<evidence type="ECO:0000313" key="1">
    <source>
        <dbReference type="EMBL" id="MCI4675892.1"/>
    </source>
</evidence>
<gene>
    <name evidence="1" type="ORF">K9U37_13815</name>
</gene>
<name>A0ABS9YYB0_9MYCO</name>